<evidence type="ECO:0000259" key="1">
    <source>
        <dbReference type="Pfam" id="PF10263"/>
    </source>
</evidence>
<sequence>MTLLSAKYIAALYSAFRLMPPFDRYDLPTASKIDFKIINDPNAYGYFHCDPHLKIEISKGRCLHYLTVSETLLHEMCHLTLYNKGYKHWDGHGKTFYRLADQVSNIYGFDPKRL</sequence>
<protein>
    <submittedName>
        <fullName evidence="2">SprT-like</fullName>
    </submittedName>
</protein>
<dbReference type="InterPro" id="IPR006640">
    <property type="entry name" value="SprT-like_domain"/>
</dbReference>
<dbReference type="GO" id="GO:0006950">
    <property type="term" value="P:response to stress"/>
    <property type="evidence" value="ECO:0007669"/>
    <property type="project" value="UniProtKB-ARBA"/>
</dbReference>
<name>A0A6J5L0C8_9CAUD</name>
<feature type="domain" description="SprT-like" evidence="1">
    <location>
        <begin position="45"/>
        <end position="107"/>
    </location>
</feature>
<evidence type="ECO:0000313" key="2">
    <source>
        <dbReference type="EMBL" id="CAB4127841.1"/>
    </source>
</evidence>
<reference evidence="2" key="1">
    <citation type="submission" date="2020-04" db="EMBL/GenBank/DDBJ databases">
        <authorList>
            <person name="Chiriac C."/>
            <person name="Salcher M."/>
            <person name="Ghai R."/>
            <person name="Kavagutti S V."/>
        </authorList>
    </citation>
    <scope>NUCLEOTIDE SEQUENCE</scope>
</reference>
<gene>
    <name evidence="2" type="ORF">UFOVP96_21</name>
</gene>
<proteinExistence type="predicted"/>
<dbReference type="Pfam" id="PF10263">
    <property type="entry name" value="SprT-like"/>
    <property type="match status" value="1"/>
</dbReference>
<dbReference type="EMBL" id="LR796215">
    <property type="protein sequence ID" value="CAB4127841.1"/>
    <property type="molecule type" value="Genomic_DNA"/>
</dbReference>
<accession>A0A6J5L0C8</accession>
<organism evidence="2">
    <name type="scientific">uncultured Caudovirales phage</name>
    <dbReference type="NCBI Taxonomy" id="2100421"/>
    <lineage>
        <taxon>Viruses</taxon>
        <taxon>Duplodnaviria</taxon>
        <taxon>Heunggongvirae</taxon>
        <taxon>Uroviricota</taxon>
        <taxon>Caudoviricetes</taxon>
        <taxon>Peduoviridae</taxon>
        <taxon>Maltschvirus</taxon>
        <taxon>Maltschvirus maltsch</taxon>
    </lineage>
</organism>